<evidence type="ECO:0000313" key="2">
    <source>
        <dbReference type="Proteomes" id="UP000004994"/>
    </source>
</evidence>
<reference evidence="1" key="2">
    <citation type="submission" date="2019-01" db="UniProtKB">
        <authorList>
            <consortium name="EnsemblPlants"/>
        </authorList>
    </citation>
    <scope>IDENTIFICATION</scope>
    <source>
        <strain evidence="1">cv. Heinz 1706</strain>
    </source>
</reference>
<evidence type="ECO:0000313" key="1">
    <source>
        <dbReference type="EnsemblPlants" id="Solyc01g105495.1.1"/>
    </source>
</evidence>
<dbReference type="InParanoid" id="A0A3Q7EQY1"/>
<keyword evidence="2" id="KW-1185">Reference proteome</keyword>
<organism evidence="1">
    <name type="scientific">Solanum lycopersicum</name>
    <name type="common">Tomato</name>
    <name type="synonym">Lycopersicon esculentum</name>
    <dbReference type="NCBI Taxonomy" id="4081"/>
    <lineage>
        <taxon>Eukaryota</taxon>
        <taxon>Viridiplantae</taxon>
        <taxon>Streptophyta</taxon>
        <taxon>Embryophyta</taxon>
        <taxon>Tracheophyta</taxon>
        <taxon>Spermatophyta</taxon>
        <taxon>Magnoliopsida</taxon>
        <taxon>eudicotyledons</taxon>
        <taxon>Gunneridae</taxon>
        <taxon>Pentapetalae</taxon>
        <taxon>asterids</taxon>
        <taxon>lamiids</taxon>
        <taxon>Solanales</taxon>
        <taxon>Solanaceae</taxon>
        <taxon>Solanoideae</taxon>
        <taxon>Solaneae</taxon>
        <taxon>Solanum</taxon>
        <taxon>Solanum subgen. Lycopersicon</taxon>
    </lineage>
</organism>
<dbReference type="Proteomes" id="UP000004994">
    <property type="component" value="Chromosome 1"/>
</dbReference>
<accession>A0A3Q7EQY1</accession>
<name>A0A3Q7EQY1_SOLLC</name>
<proteinExistence type="predicted"/>
<dbReference type="EnsemblPlants" id="Solyc01g105495.1.1">
    <property type="protein sequence ID" value="Solyc01g105495.1.1"/>
    <property type="gene ID" value="Solyc01g105495.1"/>
</dbReference>
<sequence>MRQLTDVILHALMFSAVSIGPKLRPKAVVANLLSVSKIPMDKLTAVVKGIEIRTSDWRSLLSISDFKARLGVKKSNEQL</sequence>
<dbReference type="Gramene" id="Solyc01g105495.1.1">
    <property type="protein sequence ID" value="Solyc01g105495.1.1"/>
    <property type="gene ID" value="Solyc01g105495.1"/>
</dbReference>
<reference evidence="1" key="1">
    <citation type="journal article" date="2012" name="Nature">
        <title>The tomato genome sequence provides insights into fleshy fruit evolution.</title>
        <authorList>
            <consortium name="Tomato Genome Consortium"/>
        </authorList>
    </citation>
    <scope>NUCLEOTIDE SEQUENCE [LARGE SCALE GENOMIC DNA]</scope>
    <source>
        <strain evidence="1">cv. Heinz 1706</strain>
    </source>
</reference>
<protein>
    <submittedName>
        <fullName evidence="1">Uncharacterized protein</fullName>
    </submittedName>
</protein>
<dbReference type="AlphaFoldDB" id="A0A3Q7EQY1"/>